<dbReference type="Pfam" id="PF00959">
    <property type="entry name" value="Phage_lysozyme"/>
    <property type="match status" value="1"/>
</dbReference>
<reference evidence="7 8" key="1">
    <citation type="submission" date="2024-06" db="EMBL/GenBank/DDBJ databases">
        <title>Sorghum-associated microbial communities from plants grown in Nebraska, USA.</title>
        <authorList>
            <person name="Schachtman D."/>
        </authorList>
    </citation>
    <scope>NUCLEOTIDE SEQUENCE [LARGE SCALE GENOMIC DNA]</scope>
    <source>
        <strain evidence="7 8">3207</strain>
    </source>
</reference>
<keyword evidence="3" id="KW-1035">Host cytoplasm</keyword>
<evidence type="ECO:0000256" key="4">
    <source>
        <dbReference type="RuleBase" id="RU003788"/>
    </source>
</evidence>
<comment type="similarity">
    <text evidence="4">Belongs to the glycosyl hydrolase 24 family.</text>
</comment>
<keyword evidence="4 7" id="KW-0378">Hydrolase</keyword>
<dbReference type="RefSeq" id="WP_354548166.1">
    <property type="nucleotide sequence ID" value="NZ_JBEPSM010000001.1"/>
</dbReference>
<protein>
    <recommendedName>
        <fullName evidence="4">Lysozyme</fullName>
        <ecNumber evidence="4">3.2.1.17</ecNumber>
    </recommendedName>
</protein>
<dbReference type="InterPro" id="IPR051018">
    <property type="entry name" value="Bacteriophage_GH24"/>
</dbReference>
<evidence type="ECO:0000259" key="6">
    <source>
        <dbReference type="Pfam" id="PF01471"/>
    </source>
</evidence>
<evidence type="ECO:0000256" key="2">
    <source>
        <dbReference type="ARBA" id="ARBA00022638"/>
    </source>
</evidence>
<dbReference type="InterPro" id="IPR023347">
    <property type="entry name" value="Lysozyme_dom_sf"/>
</dbReference>
<dbReference type="InterPro" id="IPR036365">
    <property type="entry name" value="PGBD-like_sf"/>
</dbReference>
<dbReference type="SUPFAM" id="SSF47090">
    <property type="entry name" value="PGBD-like"/>
    <property type="match status" value="1"/>
</dbReference>
<keyword evidence="8" id="KW-1185">Reference proteome</keyword>
<dbReference type="GO" id="GO:0003796">
    <property type="term" value="F:lysozyme activity"/>
    <property type="evidence" value="ECO:0007669"/>
    <property type="project" value="UniProtKB-EC"/>
</dbReference>
<evidence type="ECO:0000256" key="1">
    <source>
        <dbReference type="ARBA" id="ARBA00022529"/>
    </source>
</evidence>
<dbReference type="InterPro" id="IPR023346">
    <property type="entry name" value="Lysozyme-like_dom_sf"/>
</dbReference>
<evidence type="ECO:0000313" key="8">
    <source>
        <dbReference type="Proteomes" id="UP001549321"/>
    </source>
</evidence>
<keyword evidence="5" id="KW-0472">Membrane</keyword>
<dbReference type="Gene3D" id="1.10.530.40">
    <property type="match status" value="1"/>
</dbReference>
<keyword evidence="5" id="KW-1133">Transmembrane helix</keyword>
<dbReference type="CDD" id="cd00737">
    <property type="entry name" value="lyz_endolysin_autolysin"/>
    <property type="match status" value="1"/>
</dbReference>
<accession>A0ABV2QU93</accession>
<dbReference type="InterPro" id="IPR002196">
    <property type="entry name" value="Glyco_hydro_24"/>
</dbReference>
<keyword evidence="1 4" id="KW-0929">Antimicrobial</keyword>
<keyword evidence="5" id="KW-0812">Transmembrane</keyword>
<dbReference type="EMBL" id="JBEPSM010000001">
    <property type="protein sequence ID" value="MET4632371.1"/>
    <property type="molecule type" value="Genomic_DNA"/>
</dbReference>
<dbReference type="PANTHER" id="PTHR38107:SF3">
    <property type="entry name" value="LYSOZYME RRRD-RELATED"/>
    <property type="match status" value="1"/>
</dbReference>
<organism evidence="7 8">
    <name type="scientific">Kaistia defluvii</name>
    <dbReference type="NCBI Taxonomy" id="410841"/>
    <lineage>
        <taxon>Bacteria</taxon>
        <taxon>Pseudomonadati</taxon>
        <taxon>Pseudomonadota</taxon>
        <taxon>Alphaproteobacteria</taxon>
        <taxon>Hyphomicrobiales</taxon>
        <taxon>Kaistiaceae</taxon>
        <taxon>Kaistia</taxon>
    </lineage>
</organism>
<dbReference type="Gene3D" id="1.10.101.10">
    <property type="entry name" value="PGBD-like superfamily/PGBD"/>
    <property type="match status" value="1"/>
</dbReference>
<feature type="transmembrane region" description="Helical" evidence="5">
    <location>
        <begin position="257"/>
        <end position="280"/>
    </location>
</feature>
<dbReference type="InterPro" id="IPR036366">
    <property type="entry name" value="PGBDSf"/>
</dbReference>
<gene>
    <name evidence="7" type="ORF">ABIE08_000284</name>
</gene>
<dbReference type="PANTHER" id="PTHR38107">
    <property type="match status" value="1"/>
</dbReference>
<evidence type="ECO:0000313" key="7">
    <source>
        <dbReference type="EMBL" id="MET4632371.1"/>
    </source>
</evidence>
<keyword evidence="2 4" id="KW-0081">Bacteriolytic enzyme</keyword>
<name>A0ABV2QU93_9HYPH</name>
<dbReference type="Pfam" id="PF01471">
    <property type="entry name" value="PG_binding_1"/>
    <property type="match status" value="1"/>
</dbReference>
<dbReference type="InterPro" id="IPR033907">
    <property type="entry name" value="Endolysin_autolysin"/>
</dbReference>
<evidence type="ECO:0000256" key="5">
    <source>
        <dbReference type="SAM" id="Phobius"/>
    </source>
</evidence>
<comment type="caution">
    <text evidence="7">The sequence shown here is derived from an EMBL/GenBank/DDBJ whole genome shotgun (WGS) entry which is preliminary data.</text>
</comment>
<dbReference type="Proteomes" id="UP001549321">
    <property type="component" value="Unassembled WGS sequence"/>
</dbReference>
<dbReference type="SUPFAM" id="SSF53955">
    <property type="entry name" value="Lysozyme-like"/>
    <property type="match status" value="1"/>
</dbReference>
<evidence type="ECO:0000256" key="3">
    <source>
        <dbReference type="ARBA" id="ARBA00023200"/>
    </source>
</evidence>
<dbReference type="InterPro" id="IPR002477">
    <property type="entry name" value="Peptidoglycan-bd-like"/>
</dbReference>
<sequence length="295" mass="30475">MAEITPAGLEQLVAEEGEVLRAYRDVAGVWTIGVGLTAASGVVRPKAGMVITRAESRRLLAAALASRYEPAVAVAMPGAPAHAFDGAVSFHFNTGAIARASWVKAWRQGEAIAARSGLAAWNKAGGRVVEGLTRRRAREADLILLGRRTLPAVAFAALRLGDAGDDVRALQEDLARTGIGSVPIDGRFGVETDKAVRAFQAAHPNLTVDGMVGPATRAQIARVIAARKSVAATAAGGALATGGAGAVPLDGSAIDPALSPGAIVLAVALLALCALVIVGWRHRDEIRSLIRLWRS</sequence>
<dbReference type="EC" id="3.2.1.17" evidence="4"/>
<proteinExistence type="inferred from homology"/>
<feature type="domain" description="Peptidoglycan binding-like" evidence="6">
    <location>
        <begin position="164"/>
        <end position="219"/>
    </location>
</feature>
<comment type="catalytic activity">
    <reaction evidence="4">
        <text>Hydrolysis of (1-&gt;4)-beta-linkages between N-acetylmuramic acid and N-acetyl-D-glucosamine residues in a peptidoglycan and between N-acetyl-D-glucosamine residues in chitodextrins.</text>
        <dbReference type="EC" id="3.2.1.17"/>
    </reaction>
</comment>
<keyword evidence="4 7" id="KW-0326">Glycosidase</keyword>